<comment type="caution">
    <text evidence="3">The sequence shown here is derived from an EMBL/GenBank/DDBJ whole genome shotgun (WGS) entry which is preliminary data.</text>
</comment>
<feature type="domain" description="FAS1" evidence="2">
    <location>
        <begin position="241"/>
        <end position="458"/>
    </location>
</feature>
<dbReference type="InterPro" id="IPR000782">
    <property type="entry name" value="FAS1_domain"/>
</dbReference>
<evidence type="ECO:0000313" key="4">
    <source>
        <dbReference type="Proteomes" id="UP000683000"/>
    </source>
</evidence>
<feature type="signal peptide" evidence="1">
    <location>
        <begin position="1"/>
        <end position="18"/>
    </location>
</feature>
<reference evidence="3" key="1">
    <citation type="submission" date="2021-03" db="EMBL/GenBank/DDBJ databases">
        <title>Evolutionary innovations through gain and loss of genes in the ectomycorrhizal Boletales.</title>
        <authorList>
            <person name="Wu G."/>
            <person name="Miyauchi S."/>
            <person name="Morin E."/>
            <person name="Yang Z.-L."/>
            <person name="Xu J."/>
            <person name="Martin F.M."/>
        </authorList>
    </citation>
    <scope>NUCLEOTIDE SEQUENCE</scope>
    <source>
        <strain evidence="3">BR01</strain>
    </source>
</reference>
<sequence length="491" mass="55079">MRLAKLLTLAFACGSASALPVIVLPWFGHISLEGLVGYLGYTSDFAQDETIYQVLKDDKQYSCLVKAIDLSESVVALLNDPSKSLTFFALPDSKFPCHHKHHHGDHGHEAVPFFADSPDDVSHGLGDLIQRAEELEKEPESRDKEKRKQALARIIRKIIEYHILPESYEAAELVQNSTYATSLTLDDGSMDSQPLRLSILSISLPPHLRININVFVEVTKRDIKAKNGVIHQISHPLLPPPSIFQETFFVPEVFSFFTSAIQRVGLTGAIDHLRCSKHGNNVGFLGATATTVFTPTSGAFKRLPRKLRRYLFSPFGRKALKKLLEYHIVPNFVFHTDYFHNATSNVTESGGCFEDALAMESALQIPALLDDDDDDDDEHFALSTNTGPISQLVYEYNATLPTLLQGHHLRVHVARYKSKWPIPGSARYFTRFKVNGRRVGPYDIPARNGALHVVSTILNPRKGRDHYVDSGDDEAAWDAWEEWLPQWAVDN</sequence>
<organism evidence="3 4">
    <name type="scientific">Boletus reticuloceps</name>
    <dbReference type="NCBI Taxonomy" id="495285"/>
    <lineage>
        <taxon>Eukaryota</taxon>
        <taxon>Fungi</taxon>
        <taxon>Dikarya</taxon>
        <taxon>Basidiomycota</taxon>
        <taxon>Agaricomycotina</taxon>
        <taxon>Agaricomycetes</taxon>
        <taxon>Agaricomycetidae</taxon>
        <taxon>Boletales</taxon>
        <taxon>Boletineae</taxon>
        <taxon>Boletaceae</taxon>
        <taxon>Boletoideae</taxon>
        <taxon>Boletus</taxon>
    </lineage>
</organism>
<name>A0A8I2YW12_9AGAM</name>
<feature type="domain" description="FAS1" evidence="2">
    <location>
        <begin position="48"/>
        <end position="237"/>
    </location>
</feature>
<evidence type="ECO:0000259" key="2">
    <source>
        <dbReference type="PROSITE" id="PS50213"/>
    </source>
</evidence>
<protein>
    <submittedName>
        <fullName evidence="3">FAS1 domain-containing protein</fullName>
    </submittedName>
</protein>
<dbReference type="GO" id="GO:0005615">
    <property type="term" value="C:extracellular space"/>
    <property type="evidence" value="ECO:0007669"/>
    <property type="project" value="TreeGrafter"/>
</dbReference>
<proteinExistence type="predicted"/>
<dbReference type="Gene3D" id="2.30.180.10">
    <property type="entry name" value="FAS1 domain"/>
    <property type="match status" value="2"/>
</dbReference>
<feature type="chain" id="PRO_5034997356" evidence="1">
    <location>
        <begin position="19"/>
        <end position="491"/>
    </location>
</feature>
<dbReference type="SUPFAM" id="SSF82153">
    <property type="entry name" value="FAS1 domain"/>
    <property type="match status" value="2"/>
</dbReference>
<dbReference type="SMART" id="SM00554">
    <property type="entry name" value="FAS1"/>
    <property type="match status" value="2"/>
</dbReference>
<keyword evidence="4" id="KW-1185">Reference proteome</keyword>
<dbReference type="GO" id="GO:0016236">
    <property type="term" value="P:macroautophagy"/>
    <property type="evidence" value="ECO:0007669"/>
    <property type="project" value="TreeGrafter"/>
</dbReference>
<dbReference type="GO" id="GO:0000329">
    <property type="term" value="C:fungal-type vacuole membrane"/>
    <property type="evidence" value="ECO:0007669"/>
    <property type="project" value="TreeGrafter"/>
</dbReference>
<dbReference type="OrthoDB" id="7700931at2759"/>
<dbReference type="PROSITE" id="PS50213">
    <property type="entry name" value="FAS1"/>
    <property type="match status" value="2"/>
</dbReference>
<dbReference type="Proteomes" id="UP000683000">
    <property type="component" value="Unassembled WGS sequence"/>
</dbReference>
<dbReference type="InterPro" id="IPR050904">
    <property type="entry name" value="Adhesion/Biosynth-related"/>
</dbReference>
<dbReference type="InterPro" id="IPR036378">
    <property type="entry name" value="FAS1_dom_sf"/>
</dbReference>
<dbReference type="Pfam" id="PF02469">
    <property type="entry name" value="Fasciclin"/>
    <property type="match status" value="2"/>
</dbReference>
<dbReference type="PANTHER" id="PTHR10900:SF122">
    <property type="entry name" value="FAS1 DOMAIN-CONTAINING PROTEIN"/>
    <property type="match status" value="1"/>
</dbReference>
<dbReference type="AlphaFoldDB" id="A0A8I2YW12"/>
<dbReference type="EMBL" id="JAGFBS010000005">
    <property type="protein sequence ID" value="KAG6379079.1"/>
    <property type="molecule type" value="Genomic_DNA"/>
</dbReference>
<evidence type="ECO:0000313" key="3">
    <source>
        <dbReference type="EMBL" id="KAG6379079.1"/>
    </source>
</evidence>
<evidence type="ECO:0000256" key="1">
    <source>
        <dbReference type="SAM" id="SignalP"/>
    </source>
</evidence>
<gene>
    <name evidence="3" type="ORF">JVT61DRAFT_11515</name>
</gene>
<accession>A0A8I2YW12</accession>
<dbReference type="PANTHER" id="PTHR10900">
    <property type="entry name" value="PERIOSTIN-RELATED"/>
    <property type="match status" value="1"/>
</dbReference>
<keyword evidence="1" id="KW-0732">Signal</keyword>